<evidence type="ECO:0008006" key="3">
    <source>
        <dbReference type="Google" id="ProtNLM"/>
    </source>
</evidence>
<sequence length="68" mass="7967">MKTLNPQFIKNEKGEKALVVLPIEEFDAILEELEELEDIRLFDEAKKEDTGERLSLDEYLESRKNKNA</sequence>
<reference evidence="1 2" key="1">
    <citation type="submission" date="2023-08" db="EMBL/GenBank/DDBJ databases">
        <title>Draft genome sequence of Algoriphagus taiwanensis.</title>
        <authorList>
            <person name="Takatani N."/>
            <person name="Hosokawa M."/>
            <person name="Sawabe T."/>
        </authorList>
    </citation>
    <scope>NUCLEOTIDE SEQUENCE [LARGE SCALE GENOMIC DNA]</scope>
    <source>
        <strain evidence="1 2">JCM 19755</strain>
    </source>
</reference>
<gene>
    <name evidence="1" type="ORF">Ataiwa_33230</name>
</gene>
<keyword evidence="2" id="KW-1185">Reference proteome</keyword>
<accession>A0ABQ6Q648</accession>
<evidence type="ECO:0000313" key="1">
    <source>
        <dbReference type="EMBL" id="GMQ35050.1"/>
    </source>
</evidence>
<dbReference type="Proteomes" id="UP001307705">
    <property type="component" value="Unassembled WGS sequence"/>
</dbReference>
<dbReference type="RefSeq" id="WP_338229876.1">
    <property type="nucleotide sequence ID" value="NZ_BTPE01000013.1"/>
</dbReference>
<organism evidence="1 2">
    <name type="scientific">Algoriphagus taiwanensis</name>
    <dbReference type="NCBI Taxonomy" id="1445656"/>
    <lineage>
        <taxon>Bacteria</taxon>
        <taxon>Pseudomonadati</taxon>
        <taxon>Bacteroidota</taxon>
        <taxon>Cytophagia</taxon>
        <taxon>Cytophagales</taxon>
        <taxon>Cyclobacteriaceae</taxon>
        <taxon>Algoriphagus</taxon>
    </lineage>
</organism>
<comment type="caution">
    <text evidence="1">The sequence shown here is derived from an EMBL/GenBank/DDBJ whole genome shotgun (WGS) entry which is preliminary data.</text>
</comment>
<protein>
    <recommendedName>
        <fullName evidence="3">Antitoxin</fullName>
    </recommendedName>
</protein>
<name>A0ABQ6Q648_9BACT</name>
<dbReference type="EMBL" id="BTPE01000013">
    <property type="protein sequence ID" value="GMQ35050.1"/>
    <property type="molecule type" value="Genomic_DNA"/>
</dbReference>
<evidence type="ECO:0000313" key="2">
    <source>
        <dbReference type="Proteomes" id="UP001307705"/>
    </source>
</evidence>
<proteinExistence type="predicted"/>